<feature type="domain" description="Protein kinase" evidence="12">
    <location>
        <begin position="57"/>
        <end position="267"/>
    </location>
</feature>
<dbReference type="Gene3D" id="3.30.200.20">
    <property type="entry name" value="Phosphorylase Kinase, domain 1"/>
    <property type="match status" value="1"/>
</dbReference>
<evidence type="ECO:0000259" key="12">
    <source>
        <dbReference type="PROSITE" id="PS50011"/>
    </source>
</evidence>
<evidence type="ECO:0000256" key="5">
    <source>
        <dbReference type="ARBA" id="ARBA00022723"/>
    </source>
</evidence>
<dbReference type="InParanoid" id="H1Z1U3"/>
<dbReference type="PROSITE" id="PS01245">
    <property type="entry name" value="RIO1"/>
    <property type="match status" value="1"/>
</dbReference>
<organism evidence="13 14">
    <name type="scientific">Methanoplanus limicola DSM 2279</name>
    <dbReference type="NCBI Taxonomy" id="937775"/>
    <lineage>
        <taxon>Archaea</taxon>
        <taxon>Methanobacteriati</taxon>
        <taxon>Methanobacteriota</taxon>
        <taxon>Stenosarchaea group</taxon>
        <taxon>Methanomicrobia</taxon>
        <taxon>Methanomicrobiales</taxon>
        <taxon>Methanomicrobiaceae</taxon>
        <taxon>Methanoplanus</taxon>
    </lineage>
</organism>
<name>H1Z1U3_9EURY</name>
<accession>H1Z1U3</accession>
<dbReference type="SMART" id="SM00090">
    <property type="entry name" value="RIO"/>
    <property type="match status" value="1"/>
</dbReference>
<evidence type="ECO:0000313" key="14">
    <source>
        <dbReference type="Proteomes" id="UP000005741"/>
    </source>
</evidence>
<comment type="similarity">
    <text evidence="1">Belongs to the protein kinase superfamily. RIO-type Ser/Thr kinase family.</text>
</comment>
<gene>
    <name evidence="13" type="ORF">Metlim_1301</name>
</gene>
<dbReference type="Gene3D" id="1.10.510.10">
    <property type="entry name" value="Transferase(Phosphotransferase) domain 1"/>
    <property type="match status" value="1"/>
</dbReference>
<dbReference type="CDD" id="cd05145">
    <property type="entry name" value="RIO1_like"/>
    <property type="match status" value="1"/>
</dbReference>
<dbReference type="PATRIC" id="fig|937775.9.peg.1481"/>
<evidence type="ECO:0000256" key="4">
    <source>
        <dbReference type="ARBA" id="ARBA00022679"/>
    </source>
</evidence>
<evidence type="ECO:0000256" key="1">
    <source>
        <dbReference type="ARBA" id="ARBA00009196"/>
    </source>
</evidence>
<dbReference type="InterPro" id="IPR011009">
    <property type="entry name" value="Kinase-like_dom_sf"/>
</dbReference>
<dbReference type="Proteomes" id="UP000005741">
    <property type="component" value="Chromosome"/>
</dbReference>
<dbReference type="AlphaFoldDB" id="H1Z1U3"/>
<proteinExistence type="inferred from homology"/>
<dbReference type="GO" id="GO:0004674">
    <property type="term" value="F:protein serine/threonine kinase activity"/>
    <property type="evidence" value="ECO:0007669"/>
    <property type="project" value="UniProtKB-KW"/>
</dbReference>
<keyword evidence="4" id="KW-0808">Transferase</keyword>
<comment type="catalytic activity">
    <reaction evidence="11">
        <text>L-seryl-[protein] + ATP = O-phospho-L-seryl-[protein] + ADP + H(+)</text>
        <dbReference type="Rhea" id="RHEA:17989"/>
        <dbReference type="Rhea" id="RHEA-COMP:9863"/>
        <dbReference type="Rhea" id="RHEA-COMP:11604"/>
        <dbReference type="ChEBI" id="CHEBI:15378"/>
        <dbReference type="ChEBI" id="CHEBI:29999"/>
        <dbReference type="ChEBI" id="CHEBI:30616"/>
        <dbReference type="ChEBI" id="CHEBI:83421"/>
        <dbReference type="ChEBI" id="CHEBI:456216"/>
        <dbReference type="EC" id="2.7.11.1"/>
    </reaction>
</comment>
<keyword evidence="8" id="KW-0067">ATP-binding</keyword>
<evidence type="ECO:0000256" key="7">
    <source>
        <dbReference type="ARBA" id="ARBA00022777"/>
    </source>
</evidence>
<keyword evidence="7 13" id="KW-0418">Kinase</keyword>
<dbReference type="InterPro" id="IPR000687">
    <property type="entry name" value="RIO_kinase"/>
</dbReference>
<evidence type="ECO:0000256" key="6">
    <source>
        <dbReference type="ARBA" id="ARBA00022741"/>
    </source>
</evidence>
<dbReference type="FunCoup" id="H1Z1U3">
    <property type="interactions" value="11"/>
</dbReference>
<protein>
    <recommendedName>
        <fullName evidence="2">non-specific serine/threonine protein kinase</fullName>
        <ecNumber evidence="2">2.7.11.1</ecNumber>
    </recommendedName>
</protein>
<reference evidence="13 14" key="1">
    <citation type="submission" date="2011-10" db="EMBL/GenBank/DDBJ databases">
        <title>The Improved High-Quality Draft genome of Methanoplanus limicola DSM 2279.</title>
        <authorList>
            <consortium name="US DOE Joint Genome Institute (JGI-PGF)"/>
            <person name="Lucas S."/>
            <person name="Copeland A."/>
            <person name="Lapidus A."/>
            <person name="Glavina del Rio T."/>
            <person name="Dalin E."/>
            <person name="Tice H."/>
            <person name="Bruce D."/>
            <person name="Goodwin L."/>
            <person name="Pitluck S."/>
            <person name="Peters L."/>
            <person name="Mikhailova N."/>
            <person name="Lu M."/>
            <person name="Kyrpides N."/>
            <person name="Mavromatis K."/>
            <person name="Ivanova N."/>
            <person name="Markowitz V."/>
            <person name="Cheng J.-F."/>
            <person name="Hugenholtz P."/>
            <person name="Woyke T."/>
            <person name="Wu D."/>
            <person name="Wirth R."/>
            <person name="Brambilla E.-M."/>
            <person name="Klenk H.-P."/>
            <person name="Eisen J.A."/>
        </authorList>
    </citation>
    <scope>NUCLEOTIDE SEQUENCE [LARGE SCALE GENOMIC DNA]</scope>
    <source>
        <strain evidence="13 14">DSM 2279</strain>
    </source>
</reference>
<dbReference type="GO" id="GO:0005524">
    <property type="term" value="F:ATP binding"/>
    <property type="evidence" value="ECO:0007669"/>
    <property type="project" value="UniProtKB-KW"/>
</dbReference>
<evidence type="ECO:0000256" key="3">
    <source>
        <dbReference type="ARBA" id="ARBA00022527"/>
    </source>
</evidence>
<keyword evidence="9" id="KW-0460">Magnesium</keyword>
<dbReference type="EMBL" id="CM001436">
    <property type="protein sequence ID" value="EHQ35410.1"/>
    <property type="molecule type" value="Genomic_DNA"/>
</dbReference>
<evidence type="ECO:0000256" key="9">
    <source>
        <dbReference type="ARBA" id="ARBA00022842"/>
    </source>
</evidence>
<dbReference type="GO" id="GO:0046872">
    <property type="term" value="F:metal ion binding"/>
    <property type="evidence" value="ECO:0007669"/>
    <property type="project" value="UniProtKB-KW"/>
</dbReference>
<keyword evidence="5" id="KW-0479">Metal-binding</keyword>
<dbReference type="SUPFAM" id="SSF56112">
    <property type="entry name" value="Protein kinase-like (PK-like)"/>
    <property type="match status" value="1"/>
</dbReference>
<dbReference type="STRING" id="937775.Metlim_1301"/>
<dbReference type="Pfam" id="PF01163">
    <property type="entry name" value="RIO1"/>
    <property type="match status" value="1"/>
</dbReference>
<dbReference type="InterPro" id="IPR018934">
    <property type="entry name" value="RIO_dom"/>
</dbReference>
<dbReference type="InterPro" id="IPR051272">
    <property type="entry name" value="RIO-type_Ser/Thr_kinase"/>
</dbReference>
<evidence type="ECO:0000256" key="2">
    <source>
        <dbReference type="ARBA" id="ARBA00012513"/>
    </source>
</evidence>
<keyword evidence="6" id="KW-0547">Nucleotide-binding</keyword>
<evidence type="ECO:0000256" key="8">
    <source>
        <dbReference type="ARBA" id="ARBA00022840"/>
    </source>
</evidence>
<dbReference type="EC" id="2.7.11.1" evidence="2"/>
<dbReference type="InterPro" id="IPR000719">
    <property type="entry name" value="Prot_kinase_dom"/>
</dbReference>
<evidence type="ECO:0000313" key="13">
    <source>
        <dbReference type="EMBL" id="EHQ35410.1"/>
    </source>
</evidence>
<comment type="catalytic activity">
    <reaction evidence="10">
        <text>L-threonyl-[protein] + ATP = O-phospho-L-threonyl-[protein] + ADP + H(+)</text>
        <dbReference type="Rhea" id="RHEA:46608"/>
        <dbReference type="Rhea" id="RHEA-COMP:11060"/>
        <dbReference type="Rhea" id="RHEA-COMP:11605"/>
        <dbReference type="ChEBI" id="CHEBI:15378"/>
        <dbReference type="ChEBI" id="CHEBI:30013"/>
        <dbReference type="ChEBI" id="CHEBI:30616"/>
        <dbReference type="ChEBI" id="CHEBI:61977"/>
        <dbReference type="ChEBI" id="CHEBI:456216"/>
        <dbReference type="EC" id="2.7.11.1"/>
    </reaction>
</comment>
<evidence type="ECO:0000256" key="11">
    <source>
        <dbReference type="ARBA" id="ARBA00048679"/>
    </source>
</evidence>
<sequence>MVKLKLDRDRIIEKLDREVSKLGVRIKDADSMKVMENVFDDQTLVALYKLVNKGKLSVIGGSISTGKEANVFYAEDSEGAPVAIKIYRIQSANFNTMNQYLVGDPRFSSVRKSKKEVIFAWTRKEYSNLNRAHDAGIRCPKARYFDRNILLMDFCGENEIPYPQLRHAGIEKGEGQKHYDAIIHDIDRMYNDAGLVHADLSEFNLLFDGSEHIIIDMGQAVTPDHPRAVKFLVRDILNINRFFARLCDIRDEEEIFREIIGEDKLQP</sequence>
<dbReference type="HOGENOM" id="CLU_018693_3_3_2"/>
<keyword evidence="3" id="KW-0723">Serine/threonine-protein kinase</keyword>
<dbReference type="InterPro" id="IPR018935">
    <property type="entry name" value="RIO_kinase_CS"/>
</dbReference>
<dbReference type="PANTHER" id="PTHR45723">
    <property type="entry name" value="SERINE/THREONINE-PROTEIN KINASE RIO1"/>
    <property type="match status" value="1"/>
</dbReference>
<evidence type="ECO:0000256" key="10">
    <source>
        <dbReference type="ARBA" id="ARBA00047899"/>
    </source>
</evidence>
<dbReference type="PROSITE" id="PS50011">
    <property type="entry name" value="PROTEIN_KINASE_DOM"/>
    <property type="match status" value="1"/>
</dbReference>
<keyword evidence="14" id="KW-1185">Reference proteome</keyword>
<dbReference type="RefSeq" id="WP_004077163.1">
    <property type="nucleotide sequence ID" value="NZ_CM001436.1"/>
</dbReference>